<accession>A0ABU9BFC4</accession>
<name>A0ABU9BFC4_9BURK</name>
<dbReference type="Proteomes" id="UP001368500">
    <property type="component" value="Unassembled WGS sequence"/>
</dbReference>
<evidence type="ECO:0008006" key="3">
    <source>
        <dbReference type="Google" id="ProtNLM"/>
    </source>
</evidence>
<sequence>MIMDLKDFLFYSQASPTEKPRDFSRVESTLEILQLNSRDSLIHGRRSAFGSFKRILIEYCTAKTTTNAEELINALAGDPEIDTNKDFESEKSRVLKGLADAIKKSPHITVWLEILRQPGNLPSKISELLKKSPETKDWVKII</sequence>
<keyword evidence="2" id="KW-1185">Reference proteome</keyword>
<dbReference type="RefSeq" id="WP_341375572.1">
    <property type="nucleotide sequence ID" value="NZ_JBBUTF010000016.1"/>
</dbReference>
<dbReference type="EMBL" id="JBBUTF010000016">
    <property type="protein sequence ID" value="MEK8027794.1"/>
    <property type="molecule type" value="Genomic_DNA"/>
</dbReference>
<gene>
    <name evidence="1" type="ORF">AACH11_17665</name>
</gene>
<comment type="caution">
    <text evidence="1">The sequence shown here is derived from an EMBL/GenBank/DDBJ whole genome shotgun (WGS) entry which is preliminary data.</text>
</comment>
<reference evidence="1 2" key="1">
    <citation type="submission" date="2024-04" db="EMBL/GenBank/DDBJ databases">
        <title>Novel species of the genus Ideonella isolated from streams.</title>
        <authorList>
            <person name="Lu H."/>
        </authorList>
    </citation>
    <scope>NUCLEOTIDE SEQUENCE [LARGE SCALE GENOMIC DNA]</scope>
    <source>
        <strain evidence="1 2">BYS139W</strain>
    </source>
</reference>
<evidence type="ECO:0000313" key="1">
    <source>
        <dbReference type="EMBL" id="MEK8027794.1"/>
    </source>
</evidence>
<evidence type="ECO:0000313" key="2">
    <source>
        <dbReference type="Proteomes" id="UP001368500"/>
    </source>
</evidence>
<protein>
    <recommendedName>
        <fullName evidence="3">Apea-like HEPN domain-containing protein</fullName>
    </recommendedName>
</protein>
<organism evidence="1 2">
    <name type="scientific">Pseudaquabacterium rugosum</name>
    <dbReference type="NCBI Taxonomy" id="2984194"/>
    <lineage>
        <taxon>Bacteria</taxon>
        <taxon>Pseudomonadati</taxon>
        <taxon>Pseudomonadota</taxon>
        <taxon>Betaproteobacteria</taxon>
        <taxon>Burkholderiales</taxon>
        <taxon>Sphaerotilaceae</taxon>
        <taxon>Pseudaquabacterium</taxon>
    </lineage>
</organism>
<proteinExistence type="predicted"/>